<protein>
    <submittedName>
        <fullName evidence="1">Terpenoid synthase</fullName>
    </submittedName>
</protein>
<organism evidence="1 2">
    <name type="scientific">Macrophomina phaseolina (strain MS6)</name>
    <name type="common">Charcoal rot fungus</name>
    <dbReference type="NCBI Taxonomy" id="1126212"/>
    <lineage>
        <taxon>Eukaryota</taxon>
        <taxon>Fungi</taxon>
        <taxon>Dikarya</taxon>
        <taxon>Ascomycota</taxon>
        <taxon>Pezizomycotina</taxon>
        <taxon>Dothideomycetes</taxon>
        <taxon>Dothideomycetes incertae sedis</taxon>
        <taxon>Botryosphaeriales</taxon>
        <taxon>Botryosphaeriaceae</taxon>
        <taxon>Macrophomina</taxon>
    </lineage>
</organism>
<evidence type="ECO:0000313" key="1">
    <source>
        <dbReference type="EMBL" id="EKG19582.1"/>
    </source>
</evidence>
<dbReference type="VEuPathDB" id="FungiDB:MPH_03446"/>
<name>K2S3J8_MACPH</name>
<dbReference type="EMBL" id="AHHD01000163">
    <property type="protein sequence ID" value="EKG19582.1"/>
    <property type="molecule type" value="Genomic_DNA"/>
</dbReference>
<accession>K2S3J8</accession>
<dbReference type="OrthoDB" id="6921389at2759"/>
<comment type="caution">
    <text evidence="1">The sequence shown here is derived from an EMBL/GenBank/DDBJ whole genome shotgun (WGS) entry which is preliminary data.</text>
</comment>
<gene>
    <name evidence="1" type="ORF">MPH_03446</name>
</gene>
<dbReference type="AlphaFoldDB" id="K2S3J8"/>
<evidence type="ECO:0000313" key="2">
    <source>
        <dbReference type="Proteomes" id="UP000007129"/>
    </source>
</evidence>
<dbReference type="HOGENOM" id="CLU_2455152_0_0_1"/>
<dbReference type="Gene3D" id="1.10.600.10">
    <property type="entry name" value="Farnesyl Diphosphate Synthase"/>
    <property type="match status" value="1"/>
</dbReference>
<dbReference type="Proteomes" id="UP000007129">
    <property type="component" value="Unassembled WGS sequence"/>
</dbReference>
<proteinExistence type="predicted"/>
<dbReference type="InterPro" id="IPR008949">
    <property type="entry name" value="Isoprenoid_synthase_dom_sf"/>
</dbReference>
<sequence length="89" mass="10380">MEAFGRPPHSQGCRSPYGHLAALSLPECLPDRLQICAYIMDYMLHHDGKFFTIFPAEGKLFLNMVHRCRRLGHIRGIWIPLNCRSRWLD</sequence>
<dbReference type="InParanoid" id="K2S3J8"/>
<reference evidence="1 2" key="1">
    <citation type="journal article" date="2012" name="BMC Genomics">
        <title>Tools to kill: Genome of one of the most destructive plant pathogenic fungi Macrophomina phaseolina.</title>
        <authorList>
            <person name="Islam M.S."/>
            <person name="Haque M.S."/>
            <person name="Islam M.M."/>
            <person name="Emdad E.M."/>
            <person name="Halim A."/>
            <person name="Hossen Q.M.M."/>
            <person name="Hossain M.Z."/>
            <person name="Ahmed B."/>
            <person name="Rahim S."/>
            <person name="Rahman M.S."/>
            <person name="Alam M.M."/>
            <person name="Hou S."/>
            <person name="Wan X."/>
            <person name="Saito J.A."/>
            <person name="Alam M."/>
        </authorList>
    </citation>
    <scope>NUCLEOTIDE SEQUENCE [LARGE SCALE GENOMIC DNA]</scope>
    <source>
        <strain evidence="1 2">MS6</strain>
    </source>
</reference>